<gene>
    <name evidence="3" type="ORF">Cabys_1882</name>
    <name evidence="4" type="ORF">Calab_3013</name>
</gene>
<dbReference type="Proteomes" id="UP000004671">
    <property type="component" value="Chromosome"/>
</dbReference>
<dbReference type="PROSITE" id="PS50110">
    <property type="entry name" value="RESPONSE_REGULATORY"/>
    <property type="match status" value="1"/>
</dbReference>
<keyword evidence="1" id="KW-0597">Phosphoprotein</keyword>
<dbReference type="PANTHER" id="PTHR36304:SF4">
    <property type="entry name" value="DUF4388 DOMAIN-CONTAINING PROTEIN"/>
    <property type="match status" value="1"/>
</dbReference>
<feature type="modified residue" description="4-aspartylphosphate" evidence="1">
    <location>
        <position position="56"/>
    </location>
</feature>
<evidence type="ECO:0000313" key="6">
    <source>
        <dbReference type="Proteomes" id="UP000183868"/>
    </source>
</evidence>
<dbReference type="STRING" id="880073.Cabys_1882"/>
<evidence type="ECO:0000313" key="5">
    <source>
        <dbReference type="Proteomes" id="UP000004671"/>
    </source>
</evidence>
<sequence>MNGKRVLIVDDEEDLTWSISKHLSRDKDKFELIAVNSGMAALDVLAQVPVDLVITDIRMPEISGLDLLLKIRENYPQTKVVIMTAYGSSEIQDEANRRGCFKYIEKPFEIQELRKLILDVLQEKKGFEGKISDFQLTDLIQLLCLGRQTNSLHFEKDHQHGVIYFDDGNIVHATVGDLEGEDAFYEILTWEGGTFNLKKGDRAPKETIFKNWQNLLLEGLRRLDELRARVSHVDDRSTDVQRRIILLLENALSMRGIRLWAIVDESGFIVASAVAPEQKENLDLAEIIPIISKFISTAQDNGKEFEFGHTEEIFAQFEKGLIRLARIPAQNYYLVTLGDEFANGSLIRLESKKLIKQLEPLLPQL</sequence>
<dbReference type="EMBL" id="CP018099">
    <property type="protein sequence ID" value="APF18631.1"/>
    <property type="molecule type" value="Genomic_DNA"/>
</dbReference>
<name>H1XT52_CALAY</name>
<accession>H1XT52</accession>
<dbReference type="HOGENOM" id="CLU_697732_0_0_0"/>
<dbReference type="InterPro" id="IPR025497">
    <property type="entry name" value="PatA-like_N"/>
</dbReference>
<reference evidence="4 5" key="1">
    <citation type="submission" date="2011-09" db="EMBL/GenBank/DDBJ databases">
        <title>The permanent draft genome of Caldithrix abyssi DSM 13497.</title>
        <authorList>
            <consortium name="US DOE Joint Genome Institute (JGI-PGF)"/>
            <person name="Lucas S."/>
            <person name="Han J."/>
            <person name="Lapidus A."/>
            <person name="Bruce D."/>
            <person name="Goodwin L."/>
            <person name="Pitluck S."/>
            <person name="Peters L."/>
            <person name="Kyrpides N."/>
            <person name="Mavromatis K."/>
            <person name="Ivanova N."/>
            <person name="Mikhailova N."/>
            <person name="Chertkov O."/>
            <person name="Detter J.C."/>
            <person name="Tapia R."/>
            <person name="Han C."/>
            <person name="Land M."/>
            <person name="Hauser L."/>
            <person name="Markowitz V."/>
            <person name="Cheng J.-F."/>
            <person name="Hugenholtz P."/>
            <person name="Woyke T."/>
            <person name="Wu D."/>
            <person name="Spring S."/>
            <person name="Brambilla E."/>
            <person name="Klenk H.-P."/>
            <person name="Eisen J.A."/>
        </authorList>
    </citation>
    <scope>NUCLEOTIDE SEQUENCE [LARGE SCALE GENOMIC DNA]</scope>
    <source>
        <strain evidence="4 5">DSM 13497</strain>
    </source>
</reference>
<protein>
    <submittedName>
        <fullName evidence="3">Response regulator receiver domain-containing protein</fullName>
    </submittedName>
    <submittedName>
        <fullName evidence="4">Response regulator receiver protein</fullName>
    </submittedName>
</protein>
<evidence type="ECO:0000313" key="4">
    <source>
        <dbReference type="EMBL" id="EHO42619.1"/>
    </source>
</evidence>
<dbReference type="SMART" id="SM00448">
    <property type="entry name" value="REC"/>
    <property type="match status" value="1"/>
</dbReference>
<dbReference type="AlphaFoldDB" id="H1XT52"/>
<evidence type="ECO:0000256" key="1">
    <source>
        <dbReference type="PROSITE-ProRule" id="PRU00169"/>
    </source>
</evidence>
<proteinExistence type="predicted"/>
<dbReference type="KEGG" id="caby:Cabys_1882"/>
<dbReference type="OrthoDB" id="5487947at2"/>
<dbReference type="Proteomes" id="UP000183868">
    <property type="component" value="Chromosome"/>
</dbReference>
<dbReference type="eggNOG" id="COG2204">
    <property type="taxonomic scope" value="Bacteria"/>
</dbReference>
<dbReference type="Gene3D" id="3.40.50.2300">
    <property type="match status" value="1"/>
</dbReference>
<dbReference type="Pfam" id="PF00072">
    <property type="entry name" value="Response_reg"/>
    <property type="match status" value="1"/>
</dbReference>
<dbReference type="InterPro" id="IPR001789">
    <property type="entry name" value="Sig_transdc_resp-reg_receiver"/>
</dbReference>
<evidence type="ECO:0000259" key="2">
    <source>
        <dbReference type="PROSITE" id="PS50110"/>
    </source>
</evidence>
<dbReference type="GO" id="GO:0000160">
    <property type="term" value="P:phosphorelay signal transduction system"/>
    <property type="evidence" value="ECO:0007669"/>
    <property type="project" value="InterPro"/>
</dbReference>
<evidence type="ECO:0000313" key="3">
    <source>
        <dbReference type="EMBL" id="APF18631.1"/>
    </source>
</evidence>
<dbReference type="InterPro" id="IPR011006">
    <property type="entry name" value="CheY-like_superfamily"/>
</dbReference>
<organism evidence="4 5">
    <name type="scientific">Caldithrix abyssi DSM 13497</name>
    <dbReference type="NCBI Taxonomy" id="880073"/>
    <lineage>
        <taxon>Bacteria</taxon>
        <taxon>Pseudomonadati</taxon>
        <taxon>Calditrichota</taxon>
        <taxon>Calditrichia</taxon>
        <taxon>Calditrichales</taxon>
        <taxon>Calditrichaceae</taxon>
        <taxon>Caldithrix</taxon>
    </lineage>
</organism>
<dbReference type="PANTHER" id="PTHR36304">
    <property type="entry name" value="DOMAIN GTPASE-ACTIVATING PROTEIN, PUTATIVE-RELATED-RELATED"/>
    <property type="match status" value="1"/>
</dbReference>
<keyword evidence="5" id="KW-1185">Reference proteome</keyword>
<dbReference type="CDD" id="cd17536">
    <property type="entry name" value="REC_YesN-like"/>
    <property type="match status" value="1"/>
</dbReference>
<dbReference type="Pfam" id="PF14332">
    <property type="entry name" value="DUF4388"/>
    <property type="match status" value="1"/>
</dbReference>
<dbReference type="EMBL" id="CM001402">
    <property type="protein sequence ID" value="EHO42619.1"/>
    <property type="molecule type" value="Genomic_DNA"/>
</dbReference>
<dbReference type="Gene3D" id="3.30.450.30">
    <property type="entry name" value="Dynein light chain 2a, cytoplasmic"/>
    <property type="match status" value="1"/>
</dbReference>
<dbReference type="SUPFAM" id="SSF103196">
    <property type="entry name" value="Roadblock/LC7 domain"/>
    <property type="match status" value="1"/>
</dbReference>
<reference evidence="3 6" key="2">
    <citation type="submission" date="2016-11" db="EMBL/GenBank/DDBJ databases">
        <title>Genomic analysis of Caldithrix abyssi and proposal of a novel bacterial phylum Caldithrichaeota.</title>
        <authorList>
            <person name="Kublanov I."/>
            <person name="Sigalova O."/>
            <person name="Gavrilov S."/>
            <person name="Lebedinsky A."/>
            <person name="Ivanova N."/>
            <person name="Daum C."/>
            <person name="Reddy T."/>
            <person name="Klenk H.P."/>
            <person name="Goker M."/>
            <person name="Reva O."/>
            <person name="Miroshnichenko M."/>
            <person name="Kyprides N."/>
            <person name="Woyke T."/>
            <person name="Gelfand M."/>
        </authorList>
    </citation>
    <scope>NUCLEOTIDE SEQUENCE [LARGE SCALE GENOMIC DNA]</scope>
    <source>
        <strain evidence="3 6">LF13</strain>
    </source>
</reference>
<dbReference type="PaxDb" id="880073-Calab_3013"/>
<feature type="domain" description="Response regulatory" evidence="2">
    <location>
        <begin position="5"/>
        <end position="121"/>
    </location>
</feature>
<dbReference type="SUPFAM" id="SSF52172">
    <property type="entry name" value="CheY-like"/>
    <property type="match status" value="1"/>
</dbReference>
<dbReference type="RefSeq" id="WP_006929975.1">
    <property type="nucleotide sequence ID" value="NZ_CM001402.1"/>
</dbReference>